<dbReference type="Gene3D" id="3.30.70.100">
    <property type="match status" value="2"/>
</dbReference>
<dbReference type="AlphaFoldDB" id="A0AAP2GE11"/>
<organism evidence="3 4">
    <name type="scientific">Dawidia soli</name>
    <dbReference type="NCBI Taxonomy" id="2782352"/>
    <lineage>
        <taxon>Bacteria</taxon>
        <taxon>Pseudomonadati</taxon>
        <taxon>Bacteroidota</taxon>
        <taxon>Cytophagia</taxon>
        <taxon>Cytophagales</taxon>
        <taxon>Chryseotaleaceae</taxon>
        <taxon>Dawidia</taxon>
    </lineage>
</organism>
<dbReference type="RefSeq" id="WP_254091089.1">
    <property type="nucleotide sequence ID" value="NZ_JAHESC010000020.1"/>
</dbReference>
<dbReference type="Proteomes" id="UP001319180">
    <property type="component" value="Unassembled WGS sequence"/>
</dbReference>
<keyword evidence="4" id="KW-1185">Reference proteome</keyword>
<name>A0AAP2GE11_9BACT</name>
<evidence type="ECO:0000256" key="1">
    <source>
        <dbReference type="SAM" id="SignalP"/>
    </source>
</evidence>
<dbReference type="EMBL" id="JAHESC010000020">
    <property type="protein sequence ID" value="MBT1687862.1"/>
    <property type="molecule type" value="Genomic_DNA"/>
</dbReference>
<dbReference type="InterPro" id="IPR011008">
    <property type="entry name" value="Dimeric_a/b-barrel"/>
</dbReference>
<protein>
    <submittedName>
        <fullName evidence="3">NIPSNAP family protein</fullName>
    </submittedName>
</protein>
<proteinExistence type="predicted"/>
<evidence type="ECO:0000313" key="3">
    <source>
        <dbReference type="EMBL" id="MBT1687862.1"/>
    </source>
</evidence>
<feature type="chain" id="PRO_5042945012" evidence="1">
    <location>
        <begin position="22"/>
        <end position="259"/>
    </location>
</feature>
<reference evidence="3 4" key="1">
    <citation type="submission" date="2021-05" db="EMBL/GenBank/DDBJ databases">
        <title>A Polyphasic approach of four new species of the genus Ohtaekwangia: Ohtaekwangia histidinii sp. nov., Ohtaekwangia cretensis sp. nov., Ohtaekwangia indiensis sp. nov., Ohtaekwangia reichenbachii sp. nov. from diverse environment.</title>
        <authorList>
            <person name="Octaviana S."/>
        </authorList>
    </citation>
    <scope>NUCLEOTIDE SEQUENCE [LARGE SCALE GENOMIC DNA]</scope>
    <source>
        <strain evidence="3 4">PWU37</strain>
    </source>
</reference>
<dbReference type="SUPFAM" id="SSF54909">
    <property type="entry name" value="Dimeric alpha+beta barrel"/>
    <property type="match status" value="2"/>
</dbReference>
<evidence type="ECO:0000259" key="2">
    <source>
        <dbReference type="Pfam" id="PF07978"/>
    </source>
</evidence>
<feature type="domain" description="NIPSNAP" evidence="2">
    <location>
        <begin position="154"/>
        <end position="257"/>
    </location>
</feature>
<feature type="signal peptide" evidence="1">
    <location>
        <begin position="1"/>
        <end position="21"/>
    </location>
</feature>
<dbReference type="Pfam" id="PF07978">
    <property type="entry name" value="NIPSNAP"/>
    <property type="match status" value="1"/>
</dbReference>
<gene>
    <name evidence="3" type="ORF">KK078_14935</name>
</gene>
<comment type="caution">
    <text evidence="3">The sequence shown here is derived from an EMBL/GenBank/DDBJ whole genome shotgun (WGS) entry which is preliminary data.</text>
</comment>
<accession>A0AAP2GE11</accession>
<dbReference type="InterPro" id="IPR012577">
    <property type="entry name" value="NIPSNAP"/>
</dbReference>
<keyword evidence="1" id="KW-0732">Signal</keyword>
<sequence>MMKFFSFFCLLLAGLATYARTAPKREFYEIRIYHINQPDQADRLHRFLKDAYLPALHRAGIARVGVFTPIATDTAYAGKRIVVLIPYQTVEQFTTLNETLEKDKQYQAAGRDYIDAPYTSPPYSRIETILLKAFADAPVMTLPKLTGPQSNRVYELRSYEGHTEKISRNKIHMFNEGGEIKLFHRLGFNAVFYAEVLAGANRPNFMYMTSFDNRASREEHWKTFTEDAAWKKLLAAPEYKNNMLKNTQYLLNATAYSDI</sequence>
<evidence type="ECO:0000313" key="4">
    <source>
        <dbReference type="Proteomes" id="UP001319180"/>
    </source>
</evidence>